<accession>A0A9N8W6X3</accession>
<protein>
    <submittedName>
        <fullName evidence="1">2075_t:CDS:1</fullName>
    </submittedName>
</protein>
<proteinExistence type="predicted"/>
<keyword evidence="2" id="KW-1185">Reference proteome</keyword>
<dbReference type="AlphaFoldDB" id="A0A9N8W6X3"/>
<sequence>GAHLLEFGMSLTTLRQMSDYPILDHSCFKCHVSGNGEASEIDTSEQISIELVRSPNSFVKSRIPFDEGPLDDRQNQGRVFNDRLYSREGDLLLDFVFRYLEMWIE</sequence>
<reference evidence="1" key="1">
    <citation type="submission" date="2021-06" db="EMBL/GenBank/DDBJ databases">
        <authorList>
            <person name="Kallberg Y."/>
            <person name="Tangrot J."/>
            <person name="Rosling A."/>
        </authorList>
    </citation>
    <scope>NUCLEOTIDE SEQUENCE</scope>
    <source>
        <strain evidence="1">BR232B</strain>
    </source>
</reference>
<evidence type="ECO:0000313" key="2">
    <source>
        <dbReference type="Proteomes" id="UP000789739"/>
    </source>
</evidence>
<dbReference type="Proteomes" id="UP000789739">
    <property type="component" value="Unassembled WGS sequence"/>
</dbReference>
<comment type="caution">
    <text evidence="1">The sequence shown here is derived from an EMBL/GenBank/DDBJ whole genome shotgun (WGS) entry which is preliminary data.</text>
</comment>
<feature type="non-terminal residue" evidence="1">
    <location>
        <position position="1"/>
    </location>
</feature>
<name>A0A9N8W6X3_9GLOM</name>
<organism evidence="1 2">
    <name type="scientific">Paraglomus brasilianum</name>
    <dbReference type="NCBI Taxonomy" id="144538"/>
    <lineage>
        <taxon>Eukaryota</taxon>
        <taxon>Fungi</taxon>
        <taxon>Fungi incertae sedis</taxon>
        <taxon>Mucoromycota</taxon>
        <taxon>Glomeromycotina</taxon>
        <taxon>Glomeromycetes</taxon>
        <taxon>Paraglomerales</taxon>
        <taxon>Paraglomeraceae</taxon>
        <taxon>Paraglomus</taxon>
    </lineage>
</organism>
<evidence type="ECO:0000313" key="1">
    <source>
        <dbReference type="EMBL" id="CAG8473128.1"/>
    </source>
</evidence>
<dbReference type="EMBL" id="CAJVPI010000072">
    <property type="protein sequence ID" value="CAG8473128.1"/>
    <property type="molecule type" value="Genomic_DNA"/>
</dbReference>
<gene>
    <name evidence="1" type="ORF">PBRASI_LOCUS1174</name>
</gene>